<feature type="transmembrane region" description="Helical" evidence="2">
    <location>
        <begin position="299"/>
        <end position="319"/>
    </location>
</feature>
<organism evidence="3 4">
    <name type="scientific">Candidozyma haemuli</name>
    <dbReference type="NCBI Taxonomy" id="45357"/>
    <lineage>
        <taxon>Eukaryota</taxon>
        <taxon>Fungi</taxon>
        <taxon>Dikarya</taxon>
        <taxon>Ascomycota</taxon>
        <taxon>Saccharomycotina</taxon>
        <taxon>Pichiomycetes</taxon>
        <taxon>Metschnikowiaceae</taxon>
        <taxon>Candidozyma</taxon>
    </lineage>
</organism>
<keyword evidence="2" id="KW-0812">Transmembrane</keyword>
<dbReference type="OrthoDB" id="2448307at2759"/>
<feature type="region of interest" description="Disordered" evidence="1">
    <location>
        <begin position="1"/>
        <end position="34"/>
    </location>
</feature>
<feature type="compositionally biased region" description="Acidic residues" evidence="1">
    <location>
        <begin position="8"/>
        <end position="18"/>
    </location>
</feature>
<dbReference type="InterPro" id="IPR040410">
    <property type="entry name" value="UPF0658_Golgi"/>
</dbReference>
<dbReference type="GO" id="GO:0005794">
    <property type="term" value="C:Golgi apparatus"/>
    <property type="evidence" value="ECO:0007669"/>
    <property type="project" value="TreeGrafter"/>
</dbReference>
<dbReference type="EMBL" id="PKFO01000010">
    <property type="protein sequence ID" value="PVH23306.1"/>
    <property type="molecule type" value="Genomic_DNA"/>
</dbReference>
<dbReference type="AlphaFoldDB" id="A0A2V1B0K9"/>
<evidence type="ECO:0000256" key="1">
    <source>
        <dbReference type="SAM" id="MobiDB-lite"/>
    </source>
</evidence>
<proteinExistence type="predicted"/>
<evidence type="ECO:0000313" key="4">
    <source>
        <dbReference type="Proteomes" id="UP000244309"/>
    </source>
</evidence>
<dbReference type="PANTHER" id="PTHR34391">
    <property type="entry name" value="UPF0658 GOLGI APPARATUS MEMBRANE PROTEIN C1952.10C-RELATED"/>
    <property type="match status" value="1"/>
</dbReference>
<feature type="compositionally biased region" description="Polar residues" evidence="1">
    <location>
        <begin position="24"/>
        <end position="34"/>
    </location>
</feature>
<evidence type="ECO:0000313" key="3">
    <source>
        <dbReference type="EMBL" id="PVH23306.1"/>
    </source>
</evidence>
<evidence type="ECO:0000256" key="2">
    <source>
        <dbReference type="SAM" id="Phobius"/>
    </source>
</evidence>
<feature type="transmembrane region" description="Helical" evidence="2">
    <location>
        <begin position="272"/>
        <end position="293"/>
    </location>
</feature>
<dbReference type="RefSeq" id="XP_025344246.1">
    <property type="nucleotide sequence ID" value="XM_025486696.1"/>
</dbReference>
<keyword evidence="2" id="KW-0472">Membrane</keyword>
<accession>A0A2V1B0K9</accession>
<feature type="transmembrane region" description="Helical" evidence="2">
    <location>
        <begin position="221"/>
        <end position="242"/>
    </location>
</feature>
<feature type="transmembrane region" description="Helical" evidence="2">
    <location>
        <begin position="151"/>
        <end position="170"/>
    </location>
</feature>
<sequence>MQRFTDLSIEDTMEDDDEHYFPNAGSSARPGSTDALSQDRLNLYDYARVGSQQYLTLDQNSSISKISTDSLSNTEYDASGIRPVASDRPLFSGSKPGKEDDKRYVRGSKVCLAISIISALLVVGLEGFMYGVINVHRDKFRSNARYLEMSIFLALFIFAGIYQVVVTIIAQHTKNMLLFSFLCLFYATMVIYTGIQYKELSTNLESVSSPAWRAAAKGTNIAAIAVLGVTFVLQSVLIYFVLNRSVQWFKFKKIGASIAIKRMYTVFQIHRSLLIFDLFFFLGFTVQFIVVMVSDKTSLEFILTCCMLPLTLLILFLADYAATRELLWLSLFTLCCLIGGVVYVLFKTIRLFTKYTSAYNIAVEPGSYFPGRTSMVTFAVITLVFLFVTIAFECWSVWNYNHGLLSSVNTYYSKLPLSGTKDTEPEKNDGESILID</sequence>
<dbReference type="PANTHER" id="PTHR34391:SF1">
    <property type="entry name" value="UPF0658 GOLGI APPARATUS MEMBRANE PROTEIN C1952.10C-RELATED"/>
    <property type="match status" value="1"/>
</dbReference>
<dbReference type="GeneID" id="37008371"/>
<feature type="transmembrane region" description="Helical" evidence="2">
    <location>
        <begin position="110"/>
        <end position="131"/>
    </location>
</feature>
<keyword evidence="4" id="KW-1185">Reference proteome</keyword>
<protein>
    <submittedName>
        <fullName evidence="3">Uncharacterized protein</fullName>
    </submittedName>
</protein>
<feature type="transmembrane region" description="Helical" evidence="2">
    <location>
        <begin position="375"/>
        <end position="398"/>
    </location>
</feature>
<dbReference type="Proteomes" id="UP000244309">
    <property type="component" value="Unassembled WGS sequence"/>
</dbReference>
<feature type="transmembrane region" description="Helical" evidence="2">
    <location>
        <begin position="326"/>
        <end position="346"/>
    </location>
</feature>
<reference evidence="3 4" key="1">
    <citation type="submission" date="2017-12" db="EMBL/GenBank/DDBJ databases">
        <title>Genome Sequence of a Multidrug-Resistant Candida haemulonii Isolate from a Patient with Chronic Leg Ulcers in Israel.</title>
        <authorList>
            <person name="Chow N.A."/>
            <person name="Gade L."/>
            <person name="Batra D."/>
            <person name="Rowe L.A."/>
            <person name="Ben-Ami R."/>
            <person name="Loparev V.N."/>
            <person name="Litvintseva A.P."/>
        </authorList>
    </citation>
    <scope>NUCLEOTIDE SEQUENCE [LARGE SCALE GENOMIC DNA]</scope>
    <source>
        <strain evidence="3 4">B11899</strain>
    </source>
</reference>
<comment type="caution">
    <text evidence="3">The sequence shown here is derived from an EMBL/GenBank/DDBJ whole genome shotgun (WGS) entry which is preliminary data.</text>
</comment>
<feature type="transmembrane region" description="Helical" evidence="2">
    <location>
        <begin position="177"/>
        <end position="195"/>
    </location>
</feature>
<keyword evidence="2" id="KW-1133">Transmembrane helix</keyword>
<name>A0A2V1B0K9_9ASCO</name>
<gene>
    <name evidence="3" type="ORF">CXQ85_003040</name>
</gene>
<dbReference type="VEuPathDB" id="FungiDB:CXQ85_003040"/>